<dbReference type="AlphaFoldDB" id="A0A6J4HD20"/>
<evidence type="ECO:0000313" key="2">
    <source>
        <dbReference type="EMBL" id="CAA9220216.1"/>
    </source>
</evidence>
<proteinExistence type="predicted"/>
<protein>
    <submittedName>
        <fullName evidence="2">Uncharacterized protein</fullName>
    </submittedName>
</protein>
<name>A0A6J4HD20_9PROT</name>
<sequence length="123" mass="12575">AARSGLPRPAVRHASVFGLLRNRFRPGAAPRADRPAGFRGAGRGGGGHRVQSAPRQTPMGGGRALFRARSRAPIGIPGGDGLVTLPRALAGRDARQLDQGSRPAPRAAGQPLTPLLAAGRGVV</sequence>
<feature type="non-terminal residue" evidence="2">
    <location>
        <position position="1"/>
    </location>
</feature>
<gene>
    <name evidence="2" type="ORF">AVDCRST_MAG08-575</name>
</gene>
<reference evidence="2" key="1">
    <citation type="submission" date="2020-02" db="EMBL/GenBank/DDBJ databases">
        <authorList>
            <person name="Meier V. D."/>
        </authorList>
    </citation>
    <scope>NUCLEOTIDE SEQUENCE</scope>
    <source>
        <strain evidence="2">AVDCRST_MAG08</strain>
    </source>
</reference>
<feature type="non-terminal residue" evidence="2">
    <location>
        <position position="123"/>
    </location>
</feature>
<organism evidence="2">
    <name type="scientific">uncultured Acetobacteraceae bacterium</name>
    <dbReference type="NCBI Taxonomy" id="169975"/>
    <lineage>
        <taxon>Bacteria</taxon>
        <taxon>Pseudomonadati</taxon>
        <taxon>Pseudomonadota</taxon>
        <taxon>Alphaproteobacteria</taxon>
        <taxon>Acetobacterales</taxon>
        <taxon>Acetobacteraceae</taxon>
        <taxon>environmental samples</taxon>
    </lineage>
</organism>
<feature type="compositionally biased region" description="Gly residues" evidence="1">
    <location>
        <begin position="39"/>
        <end position="48"/>
    </location>
</feature>
<evidence type="ECO:0000256" key="1">
    <source>
        <dbReference type="SAM" id="MobiDB-lite"/>
    </source>
</evidence>
<feature type="region of interest" description="Disordered" evidence="1">
    <location>
        <begin position="25"/>
        <end position="62"/>
    </location>
</feature>
<feature type="region of interest" description="Disordered" evidence="1">
    <location>
        <begin position="93"/>
        <end position="123"/>
    </location>
</feature>
<accession>A0A6J4HD20</accession>
<dbReference type="EMBL" id="CADCTG010000061">
    <property type="protein sequence ID" value="CAA9220216.1"/>
    <property type="molecule type" value="Genomic_DNA"/>
</dbReference>